<dbReference type="AlphaFoldDB" id="A0A1F7V9Q6"/>
<organism evidence="1 2">
    <name type="scientific">Candidatus Uhrbacteria bacterium RIFCSPLOWO2_02_FULL_48_12</name>
    <dbReference type="NCBI Taxonomy" id="1802407"/>
    <lineage>
        <taxon>Bacteria</taxon>
        <taxon>Candidatus Uhriibacteriota</taxon>
    </lineage>
</organism>
<dbReference type="Proteomes" id="UP000178723">
    <property type="component" value="Unassembled WGS sequence"/>
</dbReference>
<protein>
    <submittedName>
        <fullName evidence="1">Uncharacterized protein</fullName>
    </submittedName>
</protein>
<accession>A0A1F7V9Q6</accession>
<name>A0A1F7V9Q6_9BACT</name>
<proteinExistence type="predicted"/>
<evidence type="ECO:0000313" key="2">
    <source>
        <dbReference type="Proteomes" id="UP000178723"/>
    </source>
</evidence>
<evidence type="ECO:0000313" key="1">
    <source>
        <dbReference type="EMBL" id="OGL87256.1"/>
    </source>
</evidence>
<reference evidence="1 2" key="1">
    <citation type="journal article" date="2016" name="Nat. Commun.">
        <title>Thousands of microbial genomes shed light on interconnected biogeochemical processes in an aquifer system.</title>
        <authorList>
            <person name="Anantharaman K."/>
            <person name="Brown C.T."/>
            <person name="Hug L.A."/>
            <person name="Sharon I."/>
            <person name="Castelle C.J."/>
            <person name="Probst A.J."/>
            <person name="Thomas B.C."/>
            <person name="Singh A."/>
            <person name="Wilkins M.J."/>
            <person name="Karaoz U."/>
            <person name="Brodie E.L."/>
            <person name="Williams K.H."/>
            <person name="Hubbard S.S."/>
            <person name="Banfield J.F."/>
        </authorList>
    </citation>
    <scope>NUCLEOTIDE SEQUENCE [LARGE SCALE GENOMIC DNA]</scope>
</reference>
<gene>
    <name evidence="1" type="ORF">A3I40_00960</name>
</gene>
<dbReference type="EMBL" id="MGEP01000026">
    <property type="protein sequence ID" value="OGL87256.1"/>
    <property type="molecule type" value="Genomic_DNA"/>
</dbReference>
<comment type="caution">
    <text evidence="1">The sequence shown here is derived from an EMBL/GenBank/DDBJ whole genome shotgun (WGS) entry which is preliminary data.</text>
</comment>
<sequence>MPPKFLKQEKGLLIIPKNVQKYHVSWTIDNIICGFQKFFVDNGRWPVAADMRLCPYLPNVKTMERKFGGIKKVRLVMGLDLVDFAGGESRSRISIISWFH</sequence>